<dbReference type="Pfam" id="PF00368">
    <property type="entry name" value="HMG-CoA_red"/>
    <property type="match status" value="1"/>
</dbReference>
<dbReference type="GO" id="GO:0015936">
    <property type="term" value="P:coenzyme A metabolic process"/>
    <property type="evidence" value="ECO:0007669"/>
    <property type="project" value="InterPro"/>
</dbReference>
<evidence type="ECO:0000256" key="1">
    <source>
        <dbReference type="ARBA" id="ARBA00007661"/>
    </source>
</evidence>
<dbReference type="SUPFAM" id="SSF55035">
    <property type="entry name" value="NAD-binding domain of HMG-CoA reductase"/>
    <property type="match status" value="1"/>
</dbReference>
<dbReference type="Proteomes" id="UP000255277">
    <property type="component" value="Unassembled WGS sequence"/>
</dbReference>
<name>A0A380FN35_STAGA</name>
<sequence length="97" mass="10482">MPEIIVDGKSYVVPMMVEEPSVVAAASYGAKLVNQTGGFKVVASERLMIGQIVFDGVTDTTALANKLQELEPKIKQIADESYPSILKRGGGYHKIEN</sequence>
<dbReference type="PANTHER" id="PTHR10572:SF24">
    <property type="entry name" value="3-HYDROXY-3-METHYLGLUTARYL-COENZYME A REDUCTASE"/>
    <property type="match status" value="1"/>
</dbReference>
<dbReference type="EC" id="1.1.1.88" evidence="3"/>
<gene>
    <name evidence="3" type="primary">mvaA_3</name>
    <name evidence="3" type="ORF">NCTC12195_04537</name>
</gene>
<dbReference type="PANTHER" id="PTHR10572">
    <property type="entry name" value="3-HYDROXY-3-METHYLGLUTARYL-COENZYME A REDUCTASE"/>
    <property type="match status" value="1"/>
</dbReference>
<evidence type="ECO:0000256" key="2">
    <source>
        <dbReference type="ARBA" id="ARBA00023002"/>
    </source>
</evidence>
<reference evidence="3 4" key="1">
    <citation type="submission" date="2018-06" db="EMBL/GenBank/DDBJ databases">
        <authorList>
            <consortium name="Pathogen Informatics"/>
            <person name="Doyle S."/>
        </authorList>
    </citation>
    <scope>NUCLEOTIDE SEQUENCE [LARGE SCALE GENOMIC DNA]</scope>
    <source>
        <strain evidence="3 4">NCTC12195</strain>
    </source>
</reference>
<comment type="similarity">
    <text evidence="1">Belongs to the HMG-CoA reductase family.</text>
</comment>
<dbReference type="InterPro" id="IPR009029">
    <property type="entry name" value="HMG_CoA_Rdtase_sub-bd_dom_sf"/>
</dbReference>
<organism evidence="3 4">
    <name type="scientific">Staphylococcus gallinarum</name>
    <dbReference type="NCBI Taxonomy" id="1293"/>
    <lineage>
        <taxon>Bacteria</taxon>
        <taxon>Bacillati</taxon>
        <taxon>Bacillota</taxon>
        <taxon>Bacilli</taxon>
        <taxon>Bacillales</taxon>
        <taxon>Staphylococcaceae</taxon>
        <taxon>Staphylococcus</taxon>
    </lineage>
</organism>
<dbReference type="GO" id="GO:0140643">
    <property type="term" value="F:hydroxymethylglutaryl-CoA reductase (NADH) activity"/>
    <property type="evidence" value="ECO:0007669"/>
    <property type="project" value="UniProtKB-EC"/>
</dbReference>
<dbReference type="SUPFAM" id="SSF56542">
    <property type="entry name" value="Substrate-binding domain of HMG-CoA reductase"/>
    <property type="match status" value="1"/>
</dbReference>
<dbReference type="InterPro" id="IPR009023">
    <property type="entry name" value="HMG_CoA_Rdtase_NAD(P)-bd_sf"/>
</dbReference>
<dbReference type="AlphaFoldDB" id="A0A380FN35"/>
<keyword evidence="2 3" id="KW-0560">Oxidoreductase</keyword>
<evidence type="ECO:0000313" key="3">
    <source>
        <dbReference type="EMBL" id="SUM35009.1"/>
    </source>
</evidence>
<proteinExistence type="inferred from homology"/>
<dbReference type="InterPro" id="IPR002202">
    <property type="entry name" value="HMG_CoA_Rdtase"/>
</dbReference>
<protein>
    <submittedName>
        <fullName evidence="3">3-hydroxy-3-methylglutaryl-CoA reductase</fullName>
        <ecNumber evidence="3">1.1.1.88</ecNumber>
    </submittedName>
</protein>
<evidence type="ECO:0000313" key="4">
    <source>
        <dbReference type="Proteomes" id="UP000255277"/>
    </source>
</evidence>
<dbReference type="InterPro" id="IPR023074">
    <property type="entry name" value="HMG_CoA_Rdtase_cat_sf"/>
</dbReference>
<accession>A0A380FN35</accession>
<dbReference type="EMBL" id="UHDK01000001">
    <property type="protein sequence ID" value="SUM35009.1"/>
    <property type="molecule type" value="Genomic_DNA"/>
</dbReference>
<dbReference type="Gene3D" id="3.90.770.10">
    <property type="entry name" value="3-hydroxy-3-methylglutaryl-coenzyme A Reductase, Chain A, domain 2"/>
    <property type="match status" value="1"/>
</dbReference>
<dbReference type="GO" id="GO:0004420">
    <property type="term" value="F:hydroxymethylglutaryl-CoA reductase (NADPH) activity"/>
    <property type="evidence" value="ECO:0007669"/>
    <property type="project" value="InterPro"/>
</dbReference>